<dbReference type="OrthoDB" id="5537446at2759"/>
<proteinExistence type="predicted"/>
<name>A0A9W8CU99_9FUNG</name>
<gene>
    <name evidence="1" type="ORF">LPJ53_001698</name>
</gene>
<dbReference type="Proteomes" id="UP001149813">
    <property type="component" value="Unassembled WGS sequence"/>
</dbReference>
<protein>
    <submittedName>
        <fullName evidence="1">Uncharacterized protein</fullName>
    </submittedName>
</protein>
<evidence type="ECO:0000313" key="1">
    <source>
        <dbReference type="EMBL" id="KAJ1724003.1"/>
    </source>
</evidence>
<evidence type="ECO:0000313" key="2">
    <source>
        <dbReference type="Proteomes" id="UP001149813"/>
    </source>
</evidence>
<sequence>MNVATIRISGTGAGTGTKAATDVAKETGLTEAGGYPLIADWNDSRYIGHGVAHRDPKTGEPLPAEVHIPADGELNPQNYINTTAVEEDPAEMRQRTRDAFLLTYNKKKASEYRANMYKLAGSIQSKFGAKEAGAKKIERAKLEHAAYHVDHSEIHFRGERKHRKHK</sequence>
<keyword evidence="2" id="KW-1185">Reference proteome</keyword>
<dbReference type="AlphaFoldDB" id="A0A9W8CU99"/>
<comment type="caution">
    <text evidence="1">The sequence shown here is derived from an EMBL/GenBank/DDBJ whole genome shotgun (WGS) entry which is preliminary data.</text>
</comment>
<organism evidence="1 2">
    <name type="scientific">Coemansia erecta</name>
    <dbReference type="NCBI Taxonomy" id="147472"/>
    <lineage>
        <taxon>Eukaryota</taxon>
        <taxon>Fungi</taxon>
        <taxon>Fungi incertae sedis</taxon>
        <taxon>Zoopagomycota</taxon>
        <taxon>Kickxellomycotina</taxon>
        <taxon>Kickxellomycetes</taxon>
        <taxon>Kickxellales</taxon>
        <taxon>Kickxellaceae</taxon>
        <taxon>Coemansia</taxon>
    </lineage>
</organism>
<accession>A0A9W8CU99</accession>
<reference evidence="1" key="1">
    <citation type="submission" date="2022-07" db="EMBL/GenBank/DDBJ databases">
        <title>Phylogenomic reconstructions and comparative analyses of Kickxellomycotina fungi.</title>
        <authorList>
            <person name="Reynolds N.K."/>
            <person name="Stajich J.E."/>
            <person name="Barry K."/>
            <person name="Grigoriev I.V."/>
            <person name="Crous P."/>
            <person name="Smith M.E."/>
        </authorList>
    </citation>
    <scope>NUCLEOTIDE SEQUENCE</scope>
    <source>
        <strain evidence="1">NBRC 32514</strain>
    </source>
</reference>
<dbReference type="EMBL" id="JANBOJ010000045">
    <property type="protein sequence ID" value="KAJ1724003.1"/>
    <property type="molecule type" value="Genomic_DNA"/>
</dbReference>